<evidence type="ECO:0000256" key="2">
    <source>
        <dbReference type="ARBA" id="ARBA00023002"/>
    </source>
</evidence>
<feature type="domain" description="TauD/TfdA-like" evidence="6">
    <location>
        <begin position="30"/>
        <end position="263"/>
    </location>
</feature>
<dbReference type="GO" id="GO:0016491">
    <property type="term" value="F:oxidoreductase activity"/>
    <property type="evidence" value="ECO:0007669"/>
    <property type="project" value="UniProtKB-KW"/>
</dbReference>
<dbReference type="AlphaFoldDB" id="A0A6J4JBN1"/>
<dbReference type="GO" id="GO:0017000">
    <property type="term" value="P:antibiotic biosynthetic process"/>
    <property type="evidence" value="ECO:0007669"/>
    <property type="project" value="UniProtKB-KW"/>
</dbReference>
<evidence type="ECO:0000256" key="5">
    <source>
        <dbReference type="SAM" id="MobiDB-lite"/>
    </source>
</evidence>
<comment type="cofactor">
    <cofactor evidence="1">
        <name>Fe(2+)</name>
        <dbReference type="ChEBI" id="CHEBI:29033"/>
    </cofactor>
</comment>
<evidence type="ECO:0000259" key="6">
    <source>
        <dbReference type="Pfam" id="PF02668"/>
    </source>
</evidence>
<keyword evidence="4" id="KW-0045">Antibiotic biosynthesis</keyword>
<organism evidence="7">
    <name type="scientific">uncultured Mycobacteriales bacterium</name>
    <dbReference type="NCBI Taxonomy" id="581187"/>
    <lineage>
        <taxon>Bacteria</taxon>
        <taxon>Bacillati</taxon>
        <taxon>Actinomycetota</taxon>
        <taxon>Actinomycetes</taxon>
        <taxon>Mycobacteriales</taxon>
        <taxon>environmental samples</taxon>
    </lineage>
</organism>
<reference evidence="7" key="1">
    <citation type="submission" date="2020-02" db="EMBL/GenBank/DDBJ databases">
        <authorList>
            <person name="Meier V. D."/>
        </authorList>
    </citation>
    <scope>NUCLEOTIDE SEQUENCE</scope>
    <source>
        <strain evidence="7">AVDCRST_MAG41</strain>
    </source>
</reference>
<dbReference type="Pfam" id="PF02668">
    <property type="entry name" value="TauD"/>
    <property type="match status" value="1"/>
</dbReference>
<dbReference type="PANTHER" id="PTHR10696">
    <property type="entry name" value="GAMMA-BUTYROBETAINE HYDROXYLASE-RELATED"/>
    <property type="match status" value="1"/>
</dbReference>
<keyword evidence="2" id="KW-0560">Oxidoreductase</keyword>
<evidence type="ECO:0000256" key="3">
    <source>
        <dbReference type="ARBA" id="ARBA00023004"/>
    </source>
</evidence>
<keyword evidence="3" id="KW-0408">Iron</keyword>
<dbReference type="InterPro" id="IPR003819">
    <property type="entry name" value="TauD/TfdA-like"/>
</dbReference>
<evidence type="ECO:0000256" key="1">
    <source>
        <dbReference type="ARBA" id="ARBA00001954"/>
    </source>
</evidence>
<dbReference type="EMBL" id="CADCTP010000293">
    <property type="protein sequence ID" value="CAA9275595.1"/>
    <property type="molecule type" value="Genomic_DNA"/>
</dbReference>
<protein>
    <recommendedName>
        <fullName evidence="6">TauD/TfdA-like domain-containing protein</fullName>
    </recommendedName>
</protein>
<proteinExistence type="predicted"/>
<evidence type="ECO:0000313" key="7">
    <source>
        <dbReference type="EMBL" id="CAA9275595.1"/>
    </source>
</evidence>
<dbReference type="InterPro" id="IPR042098">
    <property type="entry name" value="TauD-like_sf"/>
</dbReference>
<evidence type="ECO:0000256" key="4">
    <source>
        <dbReference type="ARBA" id="ARBA00023194"/>
    </source>
</evidence>
<feature type="region of interest" description="Disordered" evidence="5">
    <location>
        <begin position="91"/>
        <end position="113"/>
    </location>
</feature>
<gene>
    <name evidence="7" type="ORF">AVDCRST_MAG41-3215</name>
</gene>
<name>A0A6J4JBN1_9ACTN</name>
<dbReference type="PANTHER" id="PTHR10696:SF56">
    <property type="entry name" value="TAUD_TFDA-LIKE DOMAIN-CONTAINING PROTEIN"/>
    <property type="match status" value="1"/>
</dbReference>
<sequence length="268" mass="28925">MLDVRMPIPAGLAEDCLAGRGLDRLADLLAGLVRAHVDRRPGFGVLTGIALDGERAREFTVLASRALGELAPQDAAGTLLREVRDRGVRLGEGATGRYSDSRDGGSLHTDAPHAPGPAPDWFTLFCVRQSPEGGGTVLVHLEDLLARLSPAAVAVLREPVHFDRREATAGTVRRPILSGDGIAYLREYVELGHRQPGVPPLTGAQRAALDELDAALGDPELQLTDRLAPGELAVFDNRRVCHGRTAFTDDPRPGRQRLLLRTWIRRTG</sequence>
<dbReference type="Gene3D" id="3.60.130.10">
    <property type="entry name" value="Clavaminate synthase-like"/>
    <property type="match status" value="1"/>
</dbReference>
<accession>A0A6J4JBN1</accession>
<dbReference type="InterPro" id="IPR050411">
    <property type="entry name" value="AlphaKG_dependent_hydroxylases"/>
</dbReference>
<dbReference type="SUPFAM" id="SSF51197">
    <property type="entry name" value="Clavaminate synthase-like"/>
    <property type="match status" value="1"/>
</dbReference>